<dbReference type="InterPro" id="IPR036390">
    <property type="entry name" value="WH_DNA-bd_sf"/>
</dbReference>
<dbReference type="SMART" id="SM00418">
    <property type="entry name" value="HTH_ARSR"/>
    <property type="match status" value="1"/>
</dbReference>
<dbReference type="CDD" id="cd00090">
    <property type="entry name" value="HTH_ARSR"/>
    <property type="match status" value="1"/>
</dbReference>
<protein>
    <submittedName>
        <fullName evidence="5">ArsR family transcriptional regulator</fullName>
    </submittedName>
</protein>
<reference evidence="5 6" key="1">
    <citation type="submission" date="2019-06" db="EMBL/GenBank/DDBJ databases">
        <title>Sequencing the genomes of 1000 actinobacteria strains.</title>
        <authorList>
            <person name="Klenk H.-P."/>
        </authorList>
    </citation>
    <scope>NUCLEOTIDE SEQUENCE [LARGE SCALE GENOMIC DNA]</scope>
    <source>
        <strain evidence="5 6">DSM 18082</strain>
    </source>
</reference>
<dbReference type="InterPro" id="IPR036388">
    <property type="entry name" value="WH-like_DNA-bd_sf"/>
</dbReference>
<dbReference type="SUPFAM" id="SSF46785">
    <property type="entry name" value="Winged helix' DNA-binding domain"/>
    <property type="match status" value="1"/>
</dbReference>
<organism evidence="5 6">
    <name type="scientific">Oryzihumus leptocrescens</name>
    <dbReference type="NCBI Taxonomy" id="297536"/>
    <lineage>
        <taxon>Bacteria</taxon>
        <taxon>Bacillati</taxon>
        <taxon>Actinomycetota</taxon>
        <taxon>Actinomycetes</taxon>
        <taxon>Micrococcales</taxon>
        <taxon>Intrasporangiaceae</taxon>
        <taxon>Oryzihumus</taxon>
    </lineage>
</organism>
<comment type="caution">
    <text evidence="5">The sequence shown here is derived from an EMBL/GenBank/DDBJ whole genome shotgun (WGS) entry which is preliminary data.</text>
</comment>
<dbReference type="GO" id="GO:0003700">
    <property type="term" value="F:DNA-binding transcription factor activity"/>
    <property type="evidence" value="ECO:0007669"/>
    <property type="project" value="InterPro"/>
</dbReference>
<dbReference type="Gene3D" id="1.10.10.10">
    <property type="entry name" value="Winged helix-like DNA-binding domain superfamily/Winged helix DNA-binding domain"/>
    <property type="match status" value="1"/>
</dbReference>
<evidence type="ECO:0000256" key="3">
    <source>
        <dbReference type="ARBA" id="ARBA00023163"/>
    </source>
</evidence>
<keyword evidence="6" id="KW-1185">Reference proteome</keyword>
<dbReference type="PRINTS" id="PR00778">
    <property type="entry name" value="HTHARSR"/>
</dbReference>
<gene>
    <name evidence="5" type="ORF">FB474_0147</name>
</gene>
<dbReference type="Pfam" id="PF01022">
    <property type="entry name" value="HTH_5"/>
    <property type="match status" value="1"/>
</dbReference>
<keyword evidence="1" id="KW-0805">Transcription regulation</keyword>
<dbReference type="EMBL" id="VFOQ01000001">
    <property type="protein sequence ID" value="TQL58808.1"/>
    <property type="molecule type" value="Genomic_DNA"/>
</dbReference>
<dbReference type="NCBIfam" id="NF033788">
    <property type="entry name" value="HTH_metalloreg"/>
    <property type="match status" value="1"/>
</dbReference>
<dbReference type="AlphaFoldDB" id="A0A542ZEQ3"/>
<evidence type="ECO:0000256" key="2">
    <source>
        <dbReference type="ARBA" id="ARBA00023125"/>
    </source>
</evidence>
<dbReference type="InterPro" id="IPR011991">
    <property type="entry name" value="ArsR-like_HTH"/>
</dbReference>
<proteinExistence type="predicted"/>
<dbReference type="PANTHER" id="PTHR33154:SF18">
    <property type="entry name" value="ARSENICAL RESISTANCE OPERON REPRESSOR"/>
    <property type="match status" value="1"/>
</dbReference>
<dbReference type="PANTHER" id="PTHR33154">
    <property type="entry name" value="TRANSCRIPTIONAL REGULATOR, ARSR FAMILY"/>
    <property type="match status" value="1"/>
</dbReference>
<evidence type="ECO:0000256" key="1">
    <source>
        <dbReference type="ARBA" id="ARBA00023015"/>
    </source>
</evidence>
<feature type="domain" description="HTH arsR-type" evidence="4">
    <location>
        <begin position="11"/>
        <end position="105"/>
    </location>
</feature>
<sequence length="112" mass="12214">MTTHVDLNPRRPADPPVLDQPSVKLFADPLRARLVTLLAAEQLCTCHLAEATGALPTAVSNHLRQLREAGVVETEPCGRYTYYRLRPEALDAVAAQFAALAQAARTAPRRPC</sequence>
<name>A0A542ZEQ3_9MICO</name>
<accession>A0A542ZEQ3</accession>
<keyword evidence="2" id="KW-0238">DNA-binding</keyword>
<dbReference type="OrthoDB" id="9806976at2"/>
<dbReference type="GO" id="GO:0003677">
    <property type="term" value="F:DNA binding"/>
    <property type="evidence" value="ECO:0007669"/>
    <property type="project" value="UniProtKB-KW"/>
</dbReference>
<dbReference type="RefSeq" id="WP_141786902.1">
    <property type="nucleotide sequence ID" value="NZ_BAAAKX010000003.1"/>
</dbReference>
<evidence type="ECO:0000313" key="6">
    <source>
        <dbReference type="Proteomes" id="UP000319514"/>
    </source>
</evidence>
<dbReference type="InterPro" id="IPR001845">
    <property type="entry name" value="HTH_ArsR_DNA-bd_dom"/>
</dbReference>
<evidence type="ECO:0000313" key="5">
    <source>
        <dbReference type="EMBL" id="TQL58808.1"/>
    </source>
</evidence>
<keyword evidence="3" id="KW-0804">Transcription</keyword>
<dbReference type="Proteomes" id="UP000319514">
    <property type="component" value="Unassembled WGS sequence"/>
</dbReference>
<dbReference type="PROSITE" id="PS50987">
    <property type="entry name" value="HTH_ARSR_2"/>
    <property type="match status" value="1"/>
</dbReference>
<dbReference type="InterPro" id="IPR051081">
    <property type="entry name" value="HTH_MetalResp_TranReg"/>
</dbReference>
<evidence type="ECO:0000259" key="4">
    <source>
        <dbReference type="PROSITE" id="PS50987"/>
    </source>
</evidence>